<dbReference type="InterPro" id="IPR008979">
    <property type="entry name" value="Galactose-bd-like_sf"/>
</dbReference>
<dbReference type="PROSITE" id="PS51764">
    <property type="entry name" value="GH26"/>
    <property type="match status" value="1"/>
</dbReference>
<dbReference type="Pfam" id="PF16990">
    <property type="entry name" value="CBM_35"/>
    <property type="match status" value="1"/>
</dbReference>
<feature type="signal peptide" evidence="5">
    <location>
        <begin position="1"/>
        <end position="18"/>
    </location>
</feature>
<feature type="chain" id="PRO_5013380961" evidence="5">
    <location>
        <begin position="19"/>
        <end position="467"/>
    </location>
</feature>
<evidence type="ECO:0000256" key="5">
    <source>
        <dbReference type="SAM" id="SignalP"/>
    </source>
</evidence>
<feature type="domain" description="GH26" evidence="7">
    <location>
        <begin position="161"/>
        <end position="455"/>
    </location>
</feature>
<evidence type="ECO:0000256" key="3">
    <source>
        <dbReference type="ARBA" id="ARBA00023295"/>
    </source>
</evidence>
<dbReference type="GO" id="GO:0016985">
    <property type="term" value="F:mannan endo-1,4-beta-mannosidase activity"/>
    <property type="evidence" value="ECO:0007669"/>
    <property type="project" value="InterPro"/>
</dbReference>
<keyword evidence="2 4" id="KW-0378">Hydrolase</keyword>
<dbReference type="EMBL" id="KT319923">
    <property type="protein sequence ID" value="AKT45096.1"/>
    <property type="molecule type" value="mRNA"/>
</dbReference>
<evidence type="ECO:0000256" key="1">
    <source>
        <dbReference type="ARBA" id="ARBA00007754"/>
    </source>
</evidence>
<dbReference type="PANTHER" id="PTHR40079:SF4">
    <property type="entry name" value="GH26 DOMAIN-CONTAINING PROTEIN-RELATED"/>
    <property type="match status" value="1"/>
</dbReference>
<dbReference type="PANTHER" id="PTHR40079">
    <property type="entry name" value="MANNAN ENDO-1,4-BETA-MANNOSIDASE E-RELATED"/>
    <property type="match status" value="1"/>
</dbReference>
<dbReference type="Gene3D" id="3.20.20.80">
    <property type="entry name" value="Glycosidases"/>
    <property type="match status" value="1"/>
</dbReference>
<proteinExistence type="evidence at transcript level"/>
<dbReference type="InterPro" id="IPR000805">
    <property type="entry name" value="Glyco_hydro_26"/>
</dbReference>
<evidence type="ECO:0000259" key="7">
    <source>
        <dbReference type="PROSITE" id="PS51764"/>
    </source>
</evidence>
<organism evidence="8">
    <name type="scientific">Alternaria sp. DW1</name>
    <dbReference type="NCBI Taxonomy" id="1689454"/>
    <lineage>
        <taxon>Eukaryota</taxon>
        <taxon>Fungi</taxon>
        <taxon>Dikarya</taxon>
        <taxon>Ascomycota</taxon>
        <taxon>Pezizomycotina</taxon>
        <taxon>Dothideomycetes</taxon>
        <taxon>Pleosporomycetidae</taxon>
        <taxon>Pleosporales</taxon>
        <taxon>Pleosporineae</taxon>
        <taxon>Pleosporaceae</taxon>
        <taxon>Alternaria</taxon>
    </lineage>
</organism>
<evidence type="ECO:0000313" key="8">
    <source>
        <dbReference type="EMBL" id="AKT45096.1"/>
    </source>
</evidence>
<protein>
    <submittedName>
        <fullName evidence="8">Man26</fullName>
    </submittedName>
</protein>
<evidence type="ECO:0000259" key="6">
    <source>
        <dbReference type="PROSITE" id="PS51175"/>
    </source>
</evidence>
<dbReference type="Gene3D" id="2.60.120.260">
    <property type="entry name" value="Galactose-binding domain-like"/>
    <property type="match status" value="1"/>
</dbReference>
<feature type="domain" description="CBM6" evidence="6">
    <location>
        <begin position="21"/>
        <end position="140"/>
    </location>
</feature>
<dbReference type="PRINTS" id="PR00739">
    <property type="entry name" value="GLHYDRLASE26"/>
</dbReference>
<dbReference type="GO" id="GO:0006080">
    <property type="term" value="P:substituted mannan metabolic process"/>
    <property type="evidence" value="ECO:0007669"/>
    <property type="project" value="InterPro"/>
</dbReference>
<dbReference type="SUPFAM" id="SSF49785">
    <property type="entry name" value="Galactose-binding domain-like"/>
    <property type="match status" value="1"/>
</dbReference>
<dbReference type="InterPro" id="IPR017853">
    <property type="entry name" value="GH"/>
</dbReference>
<dbReference type="CDD" id="cd04086">
    <property type="entry name" value="CBM35_mannanase-like"/>
    <property type="match status" value="1"/>
</dbReference>
<name>A0A1L1YR22_9PLEO</name>
<feature type="active site" description="Proton donor" evidence="4">
    <location>
        <position position="312"/>
    </location>
</feature>
<dbReference type="PROSITE" id="PS51175">
    <property type="entry name" value="CBM6"/>
    <property type="match status" value="1"/>
</dbReference>
<comment type="similarity">
    <text evidence="1 4">Belongs to the glycosyl hydrolase 26 family.</text>
</comment>
<evidence type="ECO:0000256" key="2">
    <source>
        <dbReference type="ARBA" id="ARBA00022801"/>
    </source>
</evidence>
<keyword evidence="3 4" id="KW-0326">Glycosidase</keyword>
<dbReference type="InterPro" id="IPR022790">
    <property type="entry name" value="GH26_dom"/>
</dbReference>
<dbReference type="GO" id="GO:0030246">
    <property type="term" value="F:carbohydrate binding"/>
    <property type="evidence" value="ECO:0007669"/>
    <property type="project" value="InterPro"/>
</dbReference>
<dbReference type="InterPro" id="IPR005084">
    <property type="entry name" value="CBM6"/>
</dbReference>
<dbReference type="Pfam" id="PF02156">
    <property type="entry name" value="Glyco_hydro_26"/>
    <property type="match status" value="1"/>
</dbReference>
<keyword evidence="5" id="KW-0732">Signal</keyword>
<evidence type="ECO:0000256" key="4">
    <source>
        <dbReference type="PROSITE-ProRule" id="PRU01100"/>
    </source>
</evidence>
<sequence length="467" mass="50862">MVFTSTYALAALFTFTAAQSVTYQAEDAVLSGTTVATSVAGYTGSGYVDGFSDATDKVTFQIPSNTTGLYDLSLVYNGPNGDKQTYIVLNGGSGSQVSLPATTKWTTVSAGQVLFEENANNTIEIQSNWGYYLIDAITLSPSAERGPHNITAVPVNANANADAKALMSYLGGIYGKNILSGQYDQASLEWVTANVGKTPAILGVDMMDYTEGRIAKGASSNDTTSALAFAEKGGMVTVVWHWNAPAGLYDTEAQPWYRGFYTEATDFNIADALVDTTNANYTALIKDIDTIAVQLKKLQDAGVPVLWRPLHEAEGKWFWWGAQGPEACKKLYHILYERLTVQHSLNNLVWVWNSVDPAWYPGSDVVDIVSADTYAKGDHGPISATYNDLIKLTDDTKMIAAAEIGSLMEPEQLKAYQADWVFFAVWSGEYVTGGEWNSLDMMKRIYSDEYVLTLDEIQGWKNGNTSA</sequence>
<dbReference type="AlphaFoldDB" id="A0A1L1YR22"/>
<dbReference type="SUPFAM" id="SSF51445">
    <property type="entry name" value="(Trans)glycosidases"/>
    <property type="match status" value="1"/>
</dbReference>
<reference evidence="8" key="1">
    <citation type="submission" date="2015-07" db="EMBL/GenBank/DDBJ databases">
        <title>Biochemical analyses of two novel glycoside hydrolase families 5 and 26 beta-(1,4)-mannanases from Alternaria sp. DW1 with differences upon manno-oligosaccharides catalysis.</title>
        <authorList>
            <person name="Wang C."/>
            <person name="Luo H."/>
            <person name="Yao B."/>
        </authorList>
    </citation>
    <scope>NUCLEOTIDE SEQUENCE</scope>
    <source>
        <strain evidence="8">DW1</strain>
    </source>
</reference>
<accession>A0A1L1YR22</accession>
<feature type="active site" description="Nucleophile" evidence="4">
    <location>
        <position position="403"/>
    </location>
</feature>